<sequence>MKKYKLNINGNTYNVHIKEAESNLIKMEVNGTAYEVEMEQELRTTKTPRLVRAEPKQTTNVGALKTDKSVKKIIAPLPGTVLKMCVNVGDTIKTGDDLIILEAMKMENTIQAESSGVVKSILVQNGSSVLQGDVLLEIG</sequence>
<protein>
    <submittedName>
        <fullName evidence="3">Biotin-requiring enzyme</fullName>
    </submittedName>
</protein>
<dbReference type="InterPro" id="IPR050709">
    <property type="entry name" value="Biotin_Carboxyl_Carrier/Decarb"/>
</dbReference>
<evidence type="ECO:0000256" key="1">
    <source>
        <dbReference type="ARBA" id="ARBA00023267"/>
    </source>
</evidence>
<gene>
    <name evidence="3" type="ORF">SAMN05216480_12123</name>
</gene>
<dbReference type="PANTHER" id="PTHR45266:SF3">
    <property type="entry name" value="OXALOACETATE DECARBOXYLASE ALPHA CHAIN"/>
    <property type="match status" value="1"/>
</dbReference>
<dbReference type="OrthoDB" id="9812676at2"/>
<dbReference type="Proteomes" id="UP000199138">
    <property type="component" value="Unassembled WGS sequence"/>
</dbReference>
<dbReference type="Gene3D" id="2.40.50.100">
    <property type="match status" value="1"/>
</dbReference>
<organism evidence="3 4">
    <name type="scientific">Pustulibacterium marinum</name>
    <dbReference type="NCBI Taxonomy" id="1224947"/>
    <lineage>
        <taxon>Bacteria</taxon>
        <taxon>Pseudomonadati</taxon>
        <taxon>Bacteroidota</taxon>
        <taxon>Flavobacteriia</taxon>
        <taxon>Flavobacteriales</taxon>
        <taxon>Flavobacteriaceae</taxon>
        <taxon>Pustulibacterium</taxon>
    </lineage>
</organism>
<dbReference type="InterPro" id="IPR000089">
    <property type="entry name" value="Biotin_lipoyl"/>
</dbReference>
<reference evidence="3 4" key="1">
    <citation type="submission" date="2016-10" db="EMBL/GenBank/DDBJ databases">
        <authorList>
            <person name="de Groot N.N."/>
        </authorList>
    </citation>
    <scope>NUCLEOTIDE SEQUENCE [LARGE SCALE GENOMIC DNA]</scope>
    <source>
        <strain evidence="3 4">CGMCC 1.12333</strain>
    </source>
</reference>
<dbReference type="InterPro" id="IPR001882">
    <property type="entry name" value="Biotin_BS"/>
</dbReference>
<dbReference type="AlphaFoldDB" id="A0A1I7ISX6"/>
<keyword evidence="4" id="KW-1185">Reference proteome</keyword>
<dbReference type="InterPro" id="IPR011053">
    <property type="entry name" value="Single_hybrid_motif"/>
</dbReference>
<dbReference type="Pfam" id="PF00364">
    <property type="entry name" value="Biotin_lipoyl"/>
    <property type="match status" value="1"/>
</dbReference>
<evidence type="ECO:0000259" key="2">
    <source>
        <dbReference type="PROSITE" id="PS50968"/>
    </source>
</evidence>
<proteinExistence type="predicted"/>
<dbReference type="PROSITE" id="PS00188">
    <property type="entry name" value="BIOTIN"/>
    <property type="match status" value="1"/>
</dbReference>
<dbReference type="PANTHER" id="PTHR45266">
    <property type="entry name" value="OXALOACETATE DECARBOXYLASE ALPHA CHAIN"/>
    <property type="match status" value="1"/>
</dbReference>
<accession>A0A1I7ISX6</accession>
<evidence type="ECO:0000313" key="4">
    <source>
        <dbReference type="Proteomes" id="UP000199138"/>
    </source>
</evidence>
<dbReference type="SUPFAM" id="SSF51230">
    <property type="entry name" value="Single hybrid motif"/>
    <property type="match status" value="1"/>
</dbReference>
<name>A0A1I7ISX6_9FLAO</name>
<dbReference type="CDD" id="cd06850">
    <property type="entry name" value="biotinyl_domain"/>
    <property type="match status" value="1"/>
</dbReference>
<dbReference type="EMBL" id="FPBK01000021">
    <property type="protein sequence ID" value="SFU76012.1"/>
    <property type="molecule type" value="Genomic_DNA"/>
</dbReference>
<dbReference type="FunFam" id="2.40.50.100:FF:000003">
    <property type="entry name" value="Acetyl-CoA carboxylase biotin carboxyl carrier protein"/>
    <property type="match status" value="1"/>
</dbReference>
<dbReference type="STRING" id="1224947.SAMN05216480_12123"/>
<feature type="domain" description="Lipoyl-binding" evidence="2">
    <location>
        <begin position="64"/>
        <end position="139"/>
    </location>
</feature>
<dbReference type="RefSeq" id="WP_093026489.1">
    <property type="nucleotide sequence ID" value="NZ_FPBK01000021.1"/>
</dbReference>
<keyword evidence="1" id="KW-0092">Biotin</keyword>
<dbReference type="PROSITE" id="PS50968">
    <property type="entry name" value="BIOTINYL_LIPOYL"/>
    <property type="match status" value="1"/>
</dbReference>
<evidence type="ECO:0000313" key="3">
    <source>
        <dbReference type="EMBL" id="SFU76012.1"/>
    </source>
</evidence>